<dbReference type="GO" id="GO:0016787">
    <property type="term" value="F:hydrolase activity"/>
    <property type="evidence" value="ECO:0007669"/>
    <property type="project" value="InterPro"/>
</dbReference>
<comment type="caution">
    <text evidence="2">The sequence shown here is derived from an EMBL/GenBank/DDBJ whole genome shotgun (WGS) entry which is preliminary data.</text>
</comment>
<feature type="domain" description="Calcineurin-like phosphoesterase" evidence="1">
    <location>
        <begin position="37"/>
        <end position="259"/>
    </location>
</feature>
<dbReference type="Gene3D" id="3.60.21.10">
    <property type="match status" value="1"/>
</dbReference>
<proteinExistence type="predicted"/>
<accession>A0A3R5XJF5</accession>
<name>A0A3R5XJF5_9FIRM</name>
<reference evidence="2 3" key="1">
    <citation type="submission" date="2018-08" db="EMBL/GenBank/DDBJ databases">
        <title>A genome reference for cultivated species of the human gut microbiota.</title>
        <authorList>
            <person name="Zou Y."/>
            <person name="Xue W."/>
            <person name="Luo G."/>
        </authorList>
    </citation>
    <scope>NUCLEOTIDE SEQUENCE [LARGE SCALE GENOMIC DNA]</scope>
    <source>
        <strain evidence="2 3">AF16-31</strain>
    </source>
</reference>
<dbReference type="InterPro" id="IPR004843">
    <property type="entry name" value="Calcineurin-like_PHP"/>
</dbReference>
<protein>
    <submittedName>
        <fullName evidence="2">Metallophosphoesterase</fullName>
    </submittedName>
</protein>
<evidence type="ECO:0000313" key="3">
    <source>
        <dbReference type="Proteomes" id="UP000285693"/>
    </source>
</evidence>
<dbReference type="SUPFAM" id="SSF56300">
    <property type="entry name" value="Metallo-dependent phosphatases"/>
    <property type="match status" value="1"/>
</dbReference>
<dbReference type="Pfam" id="PF00149">
    <property type="entry name" value="Metallophos"/>
    <property type="match status" value="1"/>
</dbReference>
<dbReference type="AlphaFoldDB" id="A0A3R5XJF5"/>
<gene>
    <name evidence="2" type="ORF">DWW65_02820</name>
</gene>
<dbReference type="Proteomes" id="UP000285693">
    <property type="component" value="Unassembled WGS sequence"/>
</dbReference>
<evidence type="ECO:0000259" key="1">
    <source>
        <dbReference type="Pfam" id="PF00149"/>
    </source>
</evidence>
<dbReference type="InterPro" id="IPR050535">
    <property type="entry name" value="DNA_Repair-Maintenance_Comp"/>
</dbReference>
<dbReference type="EMBL" id="QRXY01000003">
    <property type="protein sequence ID" value="RGU46848.1"/>
    <property type="molecule type" value="Genomic_DNA"/>
</dbReference>
<sequence>MNRILRRICLKMYSKGEKNIIMKTERFLEGTMDKLRWIHLSDIHFSGDEDYEVTRMRDSIADKLKELTEGKIINFVVVSGDLVYQNGSYDAKLKKFIESVEQICNVSSDNLFIVPGNHDIKRNQARTVLLDGIRKENFKFEKNTVEQLEKDFKKYKSFLKKVKFQDEDYLYKLEKREGYNIFLMNTAFTAGTDQDEGKLVLEKNLFYDAIKQLKDQECSINIAVGHHPIDCFLKENQEKIWNNFNDYNIDFYLCGHQHKGAYSYDLNAGRIIPTYQCGSGRVDDYATVTFLMGELDMNTKRGKITPYKWLVNEECWAIGGIDGRKAVSGELEITLERFQKSTGFLFEDEEVNEDEFRRFIMEFHEKSKYFDNEEINIDPKDVFEKFSNMKCNKSVEKHYHSLCRYFPIIDEIMESTLLTPIERESIPNIIISEYNKVLGKAANGNEIIELIVENIFQLYKDEFNYSNTTLKTYYKILVYWSIYECDIFNEKI</sequence>
<organism evidence="2 3">
    <name type="scientific">Coprococcus comes</name>
    <dbReference type="NCBI Taxonomy" id="410072"/>
    <lineage>
        <taxon>Bacteria</taxon>
        <taxon>Bacillati</taxon>
        <taxon>Bacillota</taxon>
        <taxon>Clostridia</taxon>
        <taxon>Lachnospirales</taxon>
        <taxon>Lachnospiraceae</taxon>
        <taxon>Coprococcus</taxon>
    </lineage>
</organism>
<evidence type="ECO:0000313" key="2">
    <source>
        <dbReference type="EMBL" id="RGU46848.1"/>
    </source>
</evidence>
<dbReference type="InterPro" id="IPR029052">
    <property type="entry name" value="Metallo-depent_PP-like"/>
</dbReference>
<dbReference type="PANTHER" id="PTHR30337">
    <property type="entry name" value="COMPONENT OF ATP-DEPENDENT DSDNA EXONUCLEASE"/>
    <property type="match status" value="1"/>
</dbReference>
<dbReference type="PANTHER" id="PTHR30337:SF0">
    <property type="entry name" value="NUCLEASE SBCCD SUBUNIT D"/>
    <property type="match status" value="1"/>
</dbReference>